<evidence type="ECO:0008006" key="3">
    <source>
        <dbReference type="Google" id="ProtNLM"/>
    </source>
</evidence>
<keyword evidence="2" id="KW-1185">Reference proteome</keyword>
<sequence length="180" mass="20558">MTMKKSLVIAISSVSGGGKTTITNELACQLPAASILRFDEYAFEGPENLAKWAKEGADYNAWNLAPLLEDVLLLKERYDLILLDYPFAYQNSRMKDVIDLAVYIDTPLDIALVRRMLRDYPEGSATVMKKDLSHYVTYGREAYLAMEHKIMPNSDIVIEGTLSKERITQRIIEEIDKFKW</sequence>
<organism evidence="1 2">
    <name type="scientific">Sediminibacillus dalangtanensis</name>
    <dbReference type="NCBI Taxonomy" id="2729421"/>
    <lineage>
        <taxon>Bacteria</taxon>
        <taxon>Bacillati</taxon>
        <taxon>Bacillota</taxon>
        <taxon>Bacilli</taxon>
        <taxon>Bacillales</taxon>
        <taxon>Bacillaceae</taxon>
        <taxon>Sediminibacillus</taxon>
    </lineage>
</organism>
<dbReference type="SUPFAM" id="SSF52540">
    <property type="entry name" value="P-loop containing nucleoside triphosphate hydrolases"/>
    <property type="match status" value="1"/>
</dbReference>
<dbReference type="InterPro" id="IPR027417">
    <property type="entry name" value="P-loop_NTPase"/>
</dbReference>
<dbReference type="Gene3D" id="3.40.50.300">
    <property type="entry name" value="P-loop containing nucleotide triphosphate hydrolases"/>
    <property type="match status" value="1"/>
</dbReference>
<evidence type="ECO:0000313" key="1">
    <source>
        <dbReference type="EMBL" id="QTN01420.1"/>
    </source>
</evidence>
<gene>
    <name evidence="1" type="ORF">ERJ70_06895</name>
</gene>
<reference evidence="1 2" key="1">
    <citation type="submission" date="2019-12" db="EMBL/GenBank/DDBJ databases">
        <title>The whole genome sequencing of a strain isolated from a Mars analog, Dalangtan Playa.</title>
        <authorList>
            <person name="Huang T."/>
        </authorList>
    </citation>
    <scope>NUCLEOTIDE SEQUENCE [LARGE SCALE GENOMIC DNA]</scope>
    <source>
        <strain evidence="1 2">DP4-553-S</strain>
    </source>
</reference>
<protein>
    <recommendedName>
        <fullName evidence="3">Uridine kinase</fullName>
    </recommendedName>
</protein>
<accession>A0ABX7VWR1</accession>
<dbReference type="Proteomes" id="UP000665043">
    <property type="component" value="Chromosome"/>
</dbReference>
<proteinExistence type="predicted"/>
<dbReference type="EMBL" id="CP046956">
    <property type="protein sequence ID" value="QTN01420.1"/>
    <property type="molecule type" value="Genomic_DNA"/>
</dbReference>
<evidence type="ECO:0000313" key="2">
    <source>
        <dbReference type="Proteomes" id="UP000665043"/>
    </source>
</evidence>
<name>A0ABX7VWR1_9BACI</name>